<evidence type="ECO:0000313" key="3">
    <source>
        <dbReference type="EMBL" id="KAJ6256166.1"/>
    </source>
</evidence>
<protein>
    <recommendedName>
        <fullName evidence="2">Apple domain-containing protein</fullName>
    </recommendedName>
</protein>
<feature type="region of interest" description="Disordered" evidence="1">
    <location>
        <begin position="497"/>
        <end position="541"/>
    </location>
</feature>
<keyword evidence="4" id="KW-1185">Reference proteome</keyword>
<dbReference type="Proteomes" id="UP001221413">
    <property type="component" value="Unassembled WGS sequence"/>
</dbReference>
<feature type="compositionally biased region" description="Pro residues" evidence="1">
    <location>
        <begin position="528"/>
        <end position="540"/>
    </location>
</feature>
<evidence type="ECO:0000259" key="2">
    <source>
        <dbReference type="PROSITE" id="PS50948"/>
    </source>
</evidence>
<evidence type="ECO:0000313" key="4">
    <source>
        <dbReference type="Proteomes" id="UP001221413"/>
    </source>
</evidence>
<dbReference type="SMART" id="SM00473">
    <property type="entry name" value="PAN_AP"/>
    <property type="match status" value="3"/>
</dbReference>
<feature type="region of interest" description="Disordered" evidence="1">
    <location>
        <begin position="344"/>
        <end position="386"/>
    </location>
</feature>
<reference evidence="3" key="1">
    <citation type="submission" date="2023-01" db="EMBL/GenBank/DDBJ databases">
        <title>The chitinases involved in constricting ring structure development in the nematode-trapping fungus Drechslerella dactyloides.</title>
        <authorList>
            <person name="Wang R."/>
            <person name="Zhang L."/>
            <person name="Tang P."/>
            <person name="Li S."/>
            <person name="Liang L."/>
        </authorList>
    </citation>
    <scope>NUCLEOTIDE SEQUENCE</scope>
    <source>
        <strain evidence="3">YMF1.00031</strain>
    </source>
</reference>
<dbReference type="SUPFAM" id="SSF57414">
    <property type="entry name" value="Hairpin loop containing domain-like"/>
    <property type="match status" value="1"/>
</dbReference>
<dbReference type="EMBL" id="JAQGDS010000014">
    <property type="protein sequence ID" value="KAJ6256166.1"/>
    <property type="molecule type" value="Genomic_DNA"/>
</dbReference>
<feature type="domain" description="Apple" evidence="2">
    <location>
        <begin position="424"/>
        <end position="491"/>
    </location>
</feature>
<feature type="region of interest" description="Disordered" evidence="1">
    <location>
        <begin position="116"/>
        <end position="192"/>
    </location>
</feature>
<dbReference type="Pfam" id="PF14295">
    <property type="entry name" value="PAN_4"/>
    <property type="match status" value="5"/>
</dbReference>
<comment type="caution">
    <text evidence="3">The sequence shown here is derived from an EMBL/GenBank/DDBJ whole genome shotgun (WGS) entry which is preliminary data.</text>
</comment>
<accession>A0AAD6NEM4</accession>
<organism evidence="3 4">
    <name type="scientific">Drechslerella dactyloides</name>
    <name type="common">Nematode-trapping fungus</name>
    <name type="synonym">Arthrobotrys dactyloides</name>
    <dbReference type="NCBI Taxonomy" id="74499"/>
    <lineage>
        <taxon>Eukaryota</taxon>
        <taxon>Fungi</taxon>
        <taxon>Dikarya</taxon>
        <taxon>Ascomycota</taxon>
        <taxon>Pezizomycotina</taxon>
        <taxon>Orbiliomycetes</taxon>
        <taxon>Orbiliales</taxon>
        <taxon>Orbiliaceae</taxon>
        <taxon>Drechslerella</taxon>
    </lineage>
</organism>
<dbReference type="InterPro" id="IPR003609">
    <property type="entry name" value="Pan_app"/>
</dbReference>
<dbReference type="PROSITE" id="PS50948">
    <property type="entry name" value="PAN"/>
    <property type="match status" value="1"/>
</dbReference>
<feature type="compositionally biased region" description="Gly residues" evidence="1">
    <location>
        <begin position="504"/>
        <end position="522"/>
    </location>
</feature>
<name>A0AAD6NEM4_DREDA</name>
<feature type="compositionally biased region" description="Low complexity" evidence="1">
    <location>
        <begin position="116"/>
        <end position="169"/>
    </location>
</feature>
<feature type="compositionally biased region" description="Gly residues" evidence="1">
    <location>
        <begin position="356"/>
        <end position="377"/>
    </location>
</feature>
<gene>
    <name evidence="3" type="ORF">Dda_9001</name>
</gene>
<feature type="compositionally biased region" description="Gly residues" evidence="1">
    <location>
        <begin position="170"/>
        <end position="186"/>
    </location>
</feature>
<proteinExistence type="predicted"/>
<evidence type="ECO:0000256" key="1">
    <source>
        <dbReference type="SAM" id="MobiDB-lite"/>
    </source>
</evidence>
<dbReference type="Pfam" id="PF00024">
    <property type="entry name" value="PAN_1"/>
    <property type="match status" value="1"/>
</dbReference>
<sequence>MLTGGKLLDDSRVARPPCLLIEIFLSTRIASVRFQHRNNPDGLQITAPQPTTLISIMAARRDRGDVRQWVVLLVLLRLISSGLCLSIRPRDTITETITDYTTRHWPVFYESSCGSSDDGSISGSPGTTGASSATGTEGTGSMSSPQVTTITTSTDGTLTTITSTISPGSSGTGTGGGGGTGTGTGTGTATSATSTASPVADLFLLVAVIGNDIAYVDVDDADYAVLIDGQPSAQYSYSNGIIRLTGDDPRFLYALLSGSGRRRQASQDGSVRASSIIPAGAQRNFTIEQINDDEISLTLNVGGQSALFGTRCLLGRAPLNGLNVFVNTLPQQAGCVPVQLRGVRPPQPTGTTGAPTGTGTGTGTGGGGGGTGTGTTGTGTITSSPTGSFLPCQTPIEANRGIRCIGEEIERRATTPNGRRYLLCLGEIRPPSATLRIVPNLVVAGCALECSRDFSCTGFAFNRNTAECTLFSSVSRVGTVDSTYYFGIFKCDGTGTNSDTGTDTGTGTGTTGTGTTGTGTTGTGNETPTPPFTPRSPSPTPCRSSVINNYNLTCYSADVNFPDASAASATGTVDNESYSVTMCYNTEGSGATQTQIADCVATAIAERAEAFEYDGSTQGCLPIDDSSNTNIFVPFSPGLENIVVGFIMCNDYGKPEPTCDFPVAANADLLCPDETYNQTYFYSDQQYVICYDPSIDDDINQLIDTVVTSTPLQSCAFQCGNEAGCIGFAVDQSTQQCTSITTTVTFAPMTGNADLFVAFATCKDVAYTCDAPGPNFGLYCAPYADPQSITGFSDGRTYQGCLSEAVVQEPELYSIRSYLDFDACAELCDMIDDCTSFFRGIIPPSSAVRCYLGDGFNASAIYPYQGAGGIGWLRCGDTPPQPDCVNPSIDSGTECQDDAVAGEGKIDNGRPFRLCLGEAHSNSAQISITGANDISLCADYCNAQFACASFQYSAAFQTCRMYGDVGSSSSVDNADTAYAWFTCDDQAPPVYGDCPDGYAVNPSTPAMSSCVDNSLPVIGDTYGNTWRACIGERVSGLSPLTARTIMTTNLTECDLFCESTPGCYFWTILDGLCRPYQSYDSTTTNAGYTSGWPLCLPVAPSYPPNPNCADPNDAANFQCFFGPRTSVERTDGLTTPDGRTYRLCTGQVEETYRGDVVIYQTFEGISSSERCAQVCQNTIGCGTFLLWANGTCLAMSAALFGVQEGTEDDSMGYFVCDEVTNPEQCADPEGQNVGLCPTGVYTDIGTLANGETFRLCTQTVYDQTNTNFITSFIINEVDGGLTKCAEVCNNGRFWQSGSCVLWTYDSQSGECSLFTQFGVGQNWERDDTDTFIAGYGSCNTPSPDVAQTPDCGMPINTAYYSCLNEDPNNSDNTFLFRRFIQCVGQRNNGNVGETPLGSGISVGQCLSACASDSTCAGFTWTTSTSGASTGNCVGVVAFGDDLVDARDENGDVYTSYIICNY</sequence>